<accession>A0A1D7TSR3</accession>
<keyword evidence="1" id="KW-0472">Membrane</keyword>
<evidence type="ECO:0000313" key="2">
    <source>
        <dbReference type="EMBL" id="AOO73996.1"/>
    </source>
</evidence>
<keyword evidence="1" id="KW-1133">Transmembrane helix</keyword>
<protein>
    <submittedName>
        <fullName evidence="2">Uncharacterized protein</fullName>
    </submittedName>
</protein>
<sequence length="52" mass="6005">MITKIMDIIEIIILIDLTIELALSKESIAMKTIAFMSILIFLILEKISRKLR</sequence>
<keyword evidence="1" id="KW-0812">Transmembrane</keyword>
<dbReference type="AlphaFoldDB" id="A0A1D7TSR3"/>
<feature type="transmembrane region" description="Helical" evidence="1">
    <location>
        <begin position="28"/>
        <end position="44"/>
    </location>
</feature>
<reference evidence="2 3" key="1">
    <citation type="submission" date="2016-09" db="EMBL/GenBank/DDBJ databases">
        <title>Complete Genome Sequence of Lactobacillus salivarius Jin.</title>
        <authorList>
            <person name="Jin N."/>
            <person name="Li C."/>
            <person name="Wang M."/>
            <person name="Ren D."/>
            <person name="Di Y."/>
            <person name="Pan R."/>
            <person name="Du S."/>
            <person name="Lu H."/>
            <person name="Li X."/>
            <person name="Tian M."/>
        </authorList>
    </citation>
    <scope>NUCLEOTIDE SEQUENCE [LARGE SCALE GENOMIC DNA]</scope>
    <source>
        <strain evidence="2 3">CICC 23174</strain>
    </source>
</reference>
<proteinExistence type="predicted"/>
<name>A0A1D7TSR3_9LACO</name>
<evidence type="ECO:0000313" key="3">
    <source>
        <dbReference type="Proteomes" id="UP000094723"/>
    </source>
</evidence>
<dbReference type="Proteomes" id="UP000094723">
    <property type="component" value="Chromosome"/>
</dbReference>
<organism evidence="2 3">
    <name type="scientific">Ligilactobacillus salivarius</name>
    <dbReference type="NCBI Taxonomy" id="1624"/>
    <lineage>
        <taxon>Bacteria</taxon>
        <taxon>Bacillati</taxon>
        <taxon>Bacillota</taxon>
        <taxon>Bacilli</taxon>
        <taxon>Lactobacillales</taxon>
        <taxon>Lactobacillaceae</taxon>
        <taxon>Ligilactobacillus</taxon>
    </lineage>
</organism>
<gene>
    <name evidence="2" type="ORF">BHF65_07125</name>
</gene>
<dbReference type="EMBL" id="CP017107">
    <property type="protein sequence ID" value="AOO73996.1"/>
    <property type="molecule type" value="Genomic_DNA"/>
</dbReference>
<evidence type="ECO:0000256" key="1">
    <source>
        <dbReference type="SAM" id="Phobius"/>
    </source>
</evidence>